<feature type="transmembrane region" description="Helical" evidence="6">
    <location>
        <begin position="81"/>
        <end position="100"/>
    </location>
</feature>
<comment type="similarity">
    <text evidence="2 5">Belongs to the CDP-alcohol phosphatidyltransferase class-I family.</text>
</comment>
<dbReference type="InterPro" id="IPR014472">
    <property type="entry name" value="CHOPT"/>
</dbReference>
<evidence type="ECO:0000256" key="1">
    <source>
        <dbReference type="ARBA" id="ARBA00004370"/>
    </source>
</evidence>
<evidence type="ECO:0000256" key="3">
    <source>
        <dbReference type="ARBA" id="ARBA00022679"/>
    </source>
</evidence>
<reference evidence="7 8" key="1">
    <citation type="journal article" date="2007" name="Proc. Natl. Acad. Sci. U.S.A.">
        <title>The tiny eukaryote Ostreococcus provides genomic insights into the paradox of plankton speciation.</title>
        <authorList>
            <person name="Palenik B."/>
            <person name="Grimwood J."/>
            <person name="Aerts A."/>
            <person name="Rouze P."/>
            <person name="Salamov A."/>
            <person name="Putnam N."/>
            <person name="Dupont C."/>
            <person name="Jorgensen R."/>
            <person name="Derelle E."/>
            <person name="Rombauts S."/>
            <person name="Zhou K."/>
            <person name="Otillar R."/>
            <person name="Merchant S.S."/>
            <person name="Podell S."/>
            <person name="Gaasterland T."/>
            <person name="Napoli C."/>
            <person name="Gendler K."/>
            <person name="Manuell A."/>
            <person name="Tai V."/>
            <person name="Vallon O."/>
            <person name="Piganeau G."/>
            <person name="Jancek S."/>
            <person name="Heijde M."/>
            <person name="Jabbari K."/>
            <person name="Bowler C."/>
            <person name="Lohr M."/>
            <person name="Robbens S."/>
            <person name="Werner G."/>
            <person name="Dubchak I."/>
            <person name="Pazour G.J."/>
            <person name="Ren Q."/>
            <person name="Paulsen I."/>
            <person name="Delwiche C."/>
            <person name="Schmutz J."/>
            <person name="Rokhsar D."/>
            <person name="Van de Peer Y."/>
            <person name="Moreau H."/>
            <person name="Grigoriev I.V."/>
        </authorList>
    </citation>
    <scope>NUCLEOTIDE SEQUENCE [LARGE SCALE GENOMIC DNA]</scope>
    <source>
        <strain evidence="7 8">CCE9901</strain>
    </source>
</reference>
<dbReference type="KEGG" id="olu:OSTLU_93031"/>
<dbReference type="Pfam" id="PF01066">
    <property type="entry name" value="CDP-OH_P_transf"/>
    <property type="match status" value="1"/>
</dbReference>
<protein>
    <recommendedName>
        <fullName evidence="9">CDP-alcohol phosphatidyltransferase</fullName>
    </recommendedName>
</protein>
<keyword evidence="6" id="KW-1133">Transmembrane helix</keyword>
<dbReference type="GO" id="GO:0008654">
    <property type="term" value="P:phospholipid biosynthetic process"/>
    <property type="evidence" value="ECO:0007669"/>
    <property type="project" value="InterPro"/>
</dbReference>
<comment type="subcellular location">
    <subcellularLocation>
        <location evidence="1">Membrane</location>
    </subcellularLocation>
</comment>
<keyword evidence="6" id="KW-0812">Transmembrane</keyword>
<dbReference type="OrthoDB" id="196717at2759"/>
<dbReference type="OMA" id="MHPNIFI"/>
<dbReference type="GO" id="GO:0016780">
    <property type="term" value="F:phosphotransferase activity, for other substituted phosphate groups"/>
    <property type="evidence" value="ECO:0007669"/>
    <property type="project" value="InterPro"/>
</dbReference>
<dbReference type="RefSeq" id="XP_001418706.1">
    <property type="nucleotide sequence ID" value="XM_001418669.1"/>
</dbReference>
<gene>
    <name evidence="7" type="ORF">OSTLU_93031</name>
</gene>
<dbReference type="Gene3D" id="1.20.120.1760">
    <property type="match status" value="1"/>
</dbReference>
<evidence type="ECO:0000256" key="4">
    <source>
        <dbReference type="ARBA" id="ARBA00023136"/>
    </source>
</evidence>
<dbReference type="PANTHER" id="PTHR10414">
    <property type="entry name" value="ETHANOLAMINEPHOSPHOTRANSFERASE"/>
    <property type="match status" value="1"/>
</dbReference>
<dbReference type="InterPro" id="IPR048254">
    <property type="entry name" value="CDP_ALCOHOL_P_TRANSF_CS"/>
</dbReference>
<dbReference type="GeneID" id="5002723"/>
<dbReference type="InterPro" id="IPR043130">
    <property type="entry name" value="CDP-OH_PTrfase_TM_dom"/>
</dbReference>
<keyword evidence="3 5" id="KW-0808">Transferase</keyword>
<dbReference type="EMBL" id="CP000587">
    <property type="protein sequence ID" value="ABO96999.1"/>
    <property type="molecule type" value="Genomic_DNA"/>
</dbReference>
<name>A4S097_OSTLU</name>
<dbReference type="eggNOG" id="KOG2877">
    <property type="taxonomic scope" value="Eukaryota"/>
</dbReference>
<dbReference type="PROSITE" id="PS00379">
    <property type="entry name" value="CDP_ALCOHOL_P_TRANSF"/>
    <property type="match status" value="1"/>
</dbReference>
<keyword evidence="8" id="KW-1185">Reference proteome</keyword>
<evidence type="ECO:0000256" key="2">
    <source>
        <dbReference type="ARBA" id="ARBA00010441"/>
    </source>
</evidence>
<dbReference type="PANTHER" id="PTHR10414:SF75">
    <property type="entry name" value="CDP-ALCOHOL PHOSPHATIDYLTRANSFERASE"/>
    <property type="match status" value="1"/>
</dbReference>
<evidence type="ECO:0000256" key="5">
    <source>
        <dbReference type="RuleBase" id="RU003750"/>
    </source>
</evidence>
<accession>A4S097</accession>
<evidence type="ECO:0000256" key="6">
    <source>
        <dbReference type="SAM" id="Phobius"/>
    </source>
</evidence>
<dbReference type="Gramene" id="ABO96999">
    <property type="protein sequence ID" value="ABO96999"/>
    <property type="gene ID" value="OSTLU_93031"/>
</dbReference>
<dbReference type="HOGENOM" id="CLU_596357_0_0_1"/>
<sequence>MLDYVRRSRLHLVTGGHDAAEETPCAHCARGRHVGANARRCAQVRAYAYSSPNLSLCERLFLNAFWDGAVRRSCPTWIAPNLMTALGLLAIAVAYALIWTLSPNLAFEAPRWTYAACAALAFAYQTADGMDGKQARRTKSGSPLGEVVDHACDALSMCIYPLIVMDIFGVGHRSRDARAICTTMMMTGRAMFVVDTVSSTFTGVLPVSEFLDSQEIQLICQTLMLCVAFSGSNAFLYAPVTVPFVGATTLGRAGAVFCITTGAISRVGTFVNTVLKANKKEAPPHWPAYRKPLSIAARCALVEAFHGLCLYKAKNFAYAHATSSILFGESEARIMSIRVSDPDFPVTNWLALFIMALTTVVPEGDAFVSGMLMGAALFMLLHRGSCLAAQITGCLGMHPNIFIIRPRDA</sequence>
<dbReference type="Proteomes" id="UP000001568">
    <property type="component" value="Chromosome 7"/>
</dbReference>
<evidence type="ECO:0000313" key="8">
    <source>
        <dbReference type="Proteomes" id="UP000001568"/>
    </source>
</evidence>
<keyword evidence="4 6" id="KW-0472">Membrane</keyword>
<dbReference type="AlphaFoldDB" id="A4S097"/>
<organism evidence="7 8">
    <name type="scientific">Ostreococcus lucimarinus (strain CCE9901)</name>
    <dbReference type="NCBI Taxonomy" id="436017"/>
    <lineage>
        <taxon>Eukaryota</taxon>
        <taxon>Viridiplantae</taxon>
        <taxon>Chlorophyta</taxon>
        <taxon>Mamiellophyceae</taxon>
        <taxon>Mamiellales</taxon>
        <taxon>Bathycoccaceae</taxon>
        <taxon>Ostreococcus</taxon>
    </lineage>
</organism>
<proteinExistence type="inferred from homology"/>
<evidence type="ECO:0008006" key="9">
    <source>
        <dbReference type="Google" id="ProtNLM"/>
    </source>
</evidence>
<evidence type="ECO:0000313" key="7">
    <source>
        <dbReference type="EMBL" id="ABO96999.1"/>
    </source>
</evidence>
<dbReference type="STRING" id="436017.A4S097"/>
<dbReference type="InterPro" id="IPR000462">
    <property type="entry name" value="CDP-OH_P_trans"/>
</dbReference>
<dbReference type="GO" id="GO:0016020">
    <property type="term" value="C:membrane"/>
    <property type="evidence" value="ECO:0007669"/>
    <property type="project" value="UniProtKB-SubCell"/>
</dbReference>